<dbReference type="Proteomes" id="UP000198339">
    <property type="component" value="Unassembled WGS sequence"/>
</dbReference>
<proteinExistence type="predicted"/>
<reference evidence="2 3" key="1">
    <citation type="submission" date="2017-06" db="EMBL/GenBank/DDBJ databases">
        <authorList>
            <person name="Kim H.J."/>
            <person name="Triplett B.A."/>
        </authorList>
    </citation>
    <scope>NUCLEOTIDE SEQUENCE [LARGE SCALE GENOMIC DNA]</scope>
    <source>
        <strain evidence="2 3">DS15</strain>
    </source>
</reference>
<protein>
    <submittedName>
        <fullName evidence="2">Uncharacterized protein</fullName>
    </submittedName>
</protein>
<feature type="transmembrane region" description="Helical" evidence="1">
    <location>
        <begin position="20"/>
        <end position="38"/>
    </location>
</feature>
<keyword evidence="3" id="KW-1185">Reference proteome</keyword>
<keyword evidence="1" id="KW-0812">Transmembrane</keyword>
<name>A0A239G4I7_9SPHN</name>
<keyword evidence="1" id="KW-1133">Transmembrane helix</keyword>
<dbReference type="EMBL" id="FZPA01000003">
    <property type="protein sequence ID" value="SNS63638.1"/>
    <property type="molecule type" value="Genomic_DNA"/>
</dbReference>
<gene>
    <name evidence="2" type="ORF">SAMN06295955_1034</name>
</gene>
<sequence length="166" mass="18193">METARGRRSREVVLGRLRTAPVLAWAGAAAAGLVWALWELLWGGGFAASGFYRLLGPLTGPLIVAIFGYATFDFGRMFALRRRYLRHDGVRLYRGADRSWPLANIRDVVVTRGALGIGSLRLVVDDDSETTRELAKLYMLEGPVEAVRGAVLFATGRPVPLSPTLH</sequence>
<feature type="transmembrane region" description="Helical" evidence="1">
    <location>
        <begin position="50"/>
        <end position="72"/>
    </location>
</feature>
<organism evidence="2 3">
    <name type="scientific">Sphingopyxis indica</name>
    <dbReference type="NCBI Taxonomy" id="436663"/>
    <lineage>
        <taxon>Bacteria</taxon>
        <taxon>Pseudomonadati</taxon>
        <taxon>Pseudomonadota</taxon>
        <taxon>Alphaproteobacteria</taxon>
        <taxon>Sphingomonadales</taxon>
        <taxon>Sphingomonadaceae</taxon>
        <taxon>Sphingopyxis</taxon>
    </lineage>
</organism>
<accession>A0A239G4I7</accession>
<keyword evidence="1" id="KW-0472">Membrane</keyword>
<evidence type="ECO:0000256" key="1">
    <source>
        <dbReference type="SAM" id="Phobius"/>
    </source>
</evidence>
<evidence type="ECO:0000313" key="2">
    <source>
        <dbReference type="EMBL" id="SNS63638.1"/>
    </source>
</evidence>
<dbReference type="AlphaFoldDB" id="A0A239G4I7"/>
<evidence type="ECO:0000313" key="3">
    <source>
        <dbReference type="Proteomes" id="UP000198339"/>
    </source>
</evidence>